<evidence type="ECO:0000256" key="1">
    <source>
        <dbReference type="ARBA" id="ARBA00005417"/>
    </source>
</evidence>
<evidence type="ECO:0000313" key="6">
    <source>
        <dbReference type="EMBL" id="KOA18698.1"/>
    </source>
</evidence>
<dbReference type="GO" id="GO:0051301">
    <property type="term" value="P:cell division"/>
    <property type="evidence" value="ECO:0007669"/>
    <property type="project" value="UniProtKB-KW"/>
</dbReference>
<dbReference type="Pfam" id="PF00005">
    <property type="entry name" value="ABC_tran"/>
    <property type="match status" value="1"/>
</dbReference>
<dbReference type="GO" id="GO:0005524">
    <property type="term" value="F:ATP binding"/>
    <property type="evidence" value="ECO:0007669"/>
    <property type="project" value="UniProtKB-KW"/>
</dbReference>
<dbReference type="SUPFAM" id="SSF52540">
    <property type="entry name" value="P-loop containing nucleoside triphosphate hydrolases"/>
    <property type="match status" value="1"/>
</dbReference>
<dbReference type="RefSeq" id="WP_052222449.1">
    <property type="nucleotide sequence ID" value="NZ_LHUR01000036.1"/>
</dbReference>
<evidence type="ECO:0000256" key="4">
    <source>
        <dbReference type="ARBA" id="ARBA00022840"/>
    </source>
</evidence>
<dbReference type="FunFam" id="3.40.50.300:FF:000056">
    <property type="entry name" value="Cell division ATP-binding protein FtsE"/>
    <property type="match status" value="1"/>
</dbReference>
<keyword evidence="7" id="KW-1185">Reference proteome</keyword>
<keyword evidence="6" id="KW-0131">Cell cycle</keyword>
<keyword evidence="2" id="KW-0813">Transport</keyword>
<keyword evidence="4 6" id="KW-0067">ATP-binding</keyword>
<comment type="caution">
    <text evidence="6">The sequence shown here is derived from an EMBL/GenBank/DDBJ whole genome shotgun (WGS) entry which is preliminary data.</text>
</comment>
<dbReference type="AlphaFoldDB" id="A0A0L6Z7D0"/>
<dbReference type="InterPro" id="IPR015854">
    <property type="entry name" value="ABC_transpr_LolD-like"/>
</dbReference>
<protein>
    <submittedName>
        <fullName evidence="6">Cell division ATP-binding protein FtsE</fullName>
    </submittedName>
</protein>
<sequence>MIEAVNVSLSYRDGTLALKDVNLKVNPGELVYIVGPSGSGKTSLLKLFLGIEYPTSGSLNVLNQPIKKGASGKIRRMRREIGPVFQEFKLIEGRTALENVMMGIRFLGIPLKHMKEEASNALERVGLSNKTLSKVENLSWGQCQRVAIARAIARKPKLILADEPTGNLDHENALNILELLTSFKEKDTAVIITTHATHLIQNERNVTFIHVKEGNISIERRGEL</sequence>
<dbReference type="InterPro" id="IPR003439">
    <property type="entry name" value="ABC_transporter-like_ATP-bd"/>
</dbReference>
<gene>
    <name evidence="6" type="primary">ftsE_2</name>
    <name evidence="6" type="ORF">CLHOM_29820</name>
</gene>
<evidence type="ECO:0000259" key="5">
    <source>
        <dbReference type="PROSITE" id="PS50893"/>
    </source>
</evidence>
<keyword evidence="3" id="KW-0547">Nucleotide-binding</keyword>
<dbReference type="SMART" id="SM00382">
    <property type="entry name" value="AAA"/>
    <property type="match status" value="1"/>
</dbReference>
<evidence type="ECO:0000256" key="2">
    <source>
        <dbReference type="ARBA" id="ARBA00022448"/>
    </source>
</evidence>
<accession>A0A0L6Z7D0</accession>
<organism evidence="6 7">
    <name type="scientific">Clostridium homopropionicum DSM 5847</name>
    <dbReference type="NCBI Taxonomy" id="1121318"/>
    <lineage>
        <taxon>Bacteria</taxon>
        <taxon>Bacillati</taxon>
        <taxon>Bacillota</taxon>
        <taxon>Clostridia</taxon>
        <taxon>Eubacteriales</taxon>
        <taxon>Clostridiaceae</taxon>
        <taxon>Clostridium</taxon>
    </lineage>
</organism>
<dbReference type="CDD" id="cd03255">
    <property type="entry name" value="ABC_MJ0796_LolCDE_FtsE"/>
    <property type="match status" value="1"/>
</dbReference>
<evidence type="ECO:0000313" key="7">
    <source>
        <dbReference type="Proteomes" id="UP000037043"/>
    </source>
</evidence>
<dbReference type="PATRIC" id="fig|1121318.3.peg.2994"/>
<dbReference type="InterPro" id="IPR027417">
    <property type="entry name" value="P-loop_NTPase"/>
</dbReference>
<dbReference type="STRING" id="36844.SAMN04488501_110119"/>
<dbReference type="Proteomes" id="UP000037043">
    <property type="component" value="Unassembled WGS sequence"/>
</dbReference>
<dbReference type="InterPro" id="IPR017911">
    <property type="entry name" value="MacB-like_ATP-bd"/>
</dbReference>
<proteinExistence type="inferred from homology"/>
<dbReference type="GO" id="GO:0022857">
    <property type="term" value="F:transmembrane transporter activity"/>
    <property type="evidence" value="ECO:0007669"/>
    <property type="project" value="TreeGrafter"/>
</dbReference>
<dbReference type="EMBL" id="LHUR01000036">
    <property type="protein sequence ID" value="KOA18698.1"/>
    <property type="molecule type" value="Genomic_DNA"/>
</dbReference>
<reference evidence="7" key="1">
    <citation type="submission" date="2015-08" db="EMBL/GenBank/DDBJ databases">
        <title>Genome sequence of the strict anaerobe Clostridium homopropionicum LuHBu1 (DSM 5847T).</title>
        <authorList>
            <person name="Poehlein A."/>
            <person name="Beck M."/>
            <person name="Schiel-Bengelsdorf B."/>
            <person name="Bengelsdorf F.R."/>
            <person name="Daniel R."/>
            <person name="Duerre P."/>
        </authorList>
    </citation>
    <scope>NUCLEOTIDE SEQUENCE [LARGE SCALE GENOMIC DNA]</scope>
    <source>
        <strain evidence="7">DSM 5847</strain>
    </source>
</reference>
<dbReference type="PANTHER" id="PTHR24220">
    <property type="entry name" value="IMPORT ATP-BINDING PROTEIN"/>
    <property type="match status" value="1"/>
</dbReference>
<dbReference type="GO" id="GO:0005886">
    <property type="term" value="C:plasma membrane"/>
    <property type="evidence" value="ECO:0007669"/>
    <property type="project" value="UniProtKB-ARBA"/>
</dbReference>
<dbReference type="PROSITE" id="PS50893">
    <property type="entry name" value="ABC_TRANSPORTER_2"/>
    <property type="match status" value="1"/>
</dbReference>
<dbReference type="InterPro" id="IPR003593">
    <property type="entry name" value="AAA+_ATPase"/>
</dbReference>
<keyword evidence="6" id="KW-0132">Cell division</keyword>
<feature type="domain" description="ABC transporter" evidence="5">
    <location>
        <begin position="2"/>
        <end position="224"/>
    </location>
</feature>
<dbReference type="Gene3D" id="3.40.50.300">
    <property type="entry name" value="P-loop containing nucleotide triphosphate hydrolases"/>
    <property type="match status" value="1"/>
</dbReference>
<name>A0A0L6Z7D0_9CLOT</name>
<evidence type="ECO:0000256" key="3">
    <source>
        <dbReference type="ARBA" id="ARBA00022741"/>
    </source>
</evidence>
<dbReference type="GO" id="GO:0016887">
    <property type="term" value="F:ATP hydrolysis activity"/>
    <property type="evidence" value="ECO:0007669"/>
    <property type="project" value="InterPro"/>
</dbReference>
<comment type="similarity">
    <text evidence="1">Belongs to the ABC transporter superfamily.</text>
</comment>